<dbReference type="EMBL" id="CTKE01000002">
    <property type="protein sequence ID" value="CQI88259.1"/>
    <property type="molecule type" value="Genomic_DNA"/>
</dbReference>
<dbReference type="Proteomes" id="UP000031914">
    <property type="component" value="Chromosome"/>
</dbReference>
<keyword evidence="6" id="KW-1185">Reference proteome</keyword>
<comment type="function">
    <text evidence="1">Required for the efficient initiation of filament assembly.</text>
</comment>
<protein>
    <submittedName>
        <fullName evidence="4">FlgN family protein</fullName>
    </submittedName>
    <submittedName>
        <fullName evidence="5">Lateral flagellar chaperone protein</fullName>
    </submittedName>
</protein>
<reference evidence="4 6" key="1">
    <citation type="journal article" date="2015" name="Genome Announc.">
        <title>Thirty-Two Complete Genome Assemblies of Nine Yersinia Species, Including Y. pestis, Y. pseudotuberculosis, and Y. enterocolitica.</title>
        <authorList>
            <person name="Johnson S.L."/>
            <person name="Daligault H.E."/>
            <person name="Davenport K.W."/>
            <person name="Jaissle J."/>
            <person name="Frey K.G."/>
            <person name="Ladner J.T."/>
            <person name="Broomall S.M."/>
            <person name="Bishop-Lilly K.A."/>
            <person name="Bruce D.C."/>
            <person name="Coyne S.R."/>
            <person name="Gibbons H.S."/>
            <person name="Lo C.C."/>
            <person name="Munk A.C."/>
            <person name="Rosenzweig C.N."/>
            <person name="Koroleva G.I."/>
            <person name="Palacios G.F."/>
            <person name="Redden C.L."/>
            <person name="Xu Y."/>
            <person name="Minogue T.D."/>
            <person name="Chain P.S."/>
        </authorList>
    </citation>
    <scope>NUCLEOTIDE SEQUENCE [LARGE SCALE GENOMIC DNA]</scope>
    <source>
        <strain evidence="4 6">YRA</strain>
    </source>
</reference>
<sequence length="146" mass="17112">MESESVKKQHNIKQLLVSIQEDRKRYIALEKLLVKQRELMVKHDSEGLKLLNPKLMELYNTIDKTATERRLLMQELQLPTHKAGIHLLISRLPAHYREHSYALWADLRLRADACRQQNHHNGVLLNMQMDILSTLTETKSDFLYAG</sequence>
<reference evidence="5 7" key="2">
    <citation type="submission" date="2015-03" db="EMBL/GenBank/DDBJ databases">
        <authorList>
            <person name="Murphy D."/>
        </authorList>
    </citation>
    <scope>NUCLEOTIDE SEQUENCE [LARGE SCALE GENOMIC DNA]</scope>
    <source>
        <strain evidence="5 7">68/02</strain>
    </source>
</reference>
<dbReference type="RefSeq" id="WP_004716628.1">
    <property type="nucleotide sequence ID" value="NZ_CABIHO010000050.1"/>
</dbReference>
<dbReference type="GO" id="GO:0044780">
    <property type="term" value="P:bacterial-type flagellum assembly"/>
    <property type="evidence" value="ECO:0007669"/>
    <property type="project" value="InterPro"/>
</dbReference>
<proteinExistence type="inferred from homology"/>
<evidence type="ECO:0000313" key="7">
    <source>
        <dbReference type="Proteomes" id="UP000042054"/>
    </source>
</evidence>
<organism evidence="5 7">
    <name type="scientific">Yersinia rohdei</name>
    <dbReference type="NCBI Taxonomy" id="29485"/>
    <lineage>
        <taxon>Bacteria</taxon>
        <taxon>Pseudomonadati</taxon>
        <taxon>Pseudomonadota</taxon>
        <taxon>Gammaproteobacteria</taxon>
        <taxon>Enterobacterales</taxon>
        <taxon>Yersiniaceae</taxon>
        <taxon>Yersinia</taxon>
    </lineage>
</organism>
<evidence type="ECO:0000313" key="5">
    <source>
        <dbReference type="EMBL" id="CQI88259.1"/>
    </source>
</evidence>
<evidence type="ECO:0000256" key="1">
    <source>
        <dbReference type="ARBA" id="ARBA00002397"/>
    </source>
</evidence>
<evidence type="ECO:0000313" key="6">
    <source>
        <dbReference type="Proteomes" id="UP000031914"/>
    </source>
</evidence>
<keyword evidence="5" id="KW-0966">Cell projection</keyword>
<evidence type="ECO:0000256" key="3">
    <source>
        <dbReference type="ARBA" id="ARBA00022795"/>
    </source>
</evidence>
<comment type="similarity">
    <text evidence="2">Belongs to the FlgN family.</text>
</comment>
<evidence type="ECO:0000313" key="4">
    <source>
        <dbReference type="EMBL" id="AJJ09487.1"/>
    </source>
</evidence>
<dbReference type="Gene3D" id="1.20.58.300">
    <property type="entry name" value="FlgN-like"/>
    <property type="match status" value="1"/>
</dbReference>
<keyword evidence="5" id="KW-0969">Cilium</keyword>
<dbReference type="Pfam" id="PF05130">
    <property type="entry name" value="FlgN"/>
    <property type="match status" value="1"/>
</dbReference>
<dbReference type="AlphaFoldDB" id="A0A0U1HNX5"/>
<dbReference type="KEGG" id="yro:CH64_1981"/>
<evidence type="ECO:0000256" key="2">
    <source>
        <dbReference type="ARBA" id="ARBA00007703"/>
    </source>
</evidence>
<dbReference type="OrthoDB" id="6479984at2"/>
<dbReference type="GeneID" id="45567278"/>
<dbReference type="Proteomes" id="UP000042054">
    <property type="component" value="Unassembled WGS sequence"/>
</dbReference>
<name>A0A0U1HNX5_YERRO</name>
<gene>
    <name evidence="4" type="ORF">CH64_1981</name>
    <name evidence="5" type="ORF">ERS008555_00594</name>
</gene>
<keyword evidence="5" id="KW-0282">Flagellum</keyword>
<dbReference type="InterPro" id="IPR036679">
    <property type="entry name" value="FlgN-like_sf"/>
</dbReference>
<dbReference type="EMBL" id="CP009787">
    <property type="protein sequence ID" value="AJJ09487.1"/>
    <property type="molecule type" value="Genomic_DNA"/>
</dbReference>
<dbReference type="STRING" id="29485.CH64_1981"/>
<dbReference type="InterPro" id="IPR007809">
    <property type="entry name" value="FlgN-like"/>
</dbReference>
<dbReference type="SUPFAM" id="SSF140566">
    <property type="entry name" value="FlgN-like"/>
    <property type="match status" value="1"/>
</dbReference>
<keyword evidence="3" id="KW-1005">Bacterial flagellum biogenesis</keyword>
<accession>A0A0U1HNX5</accession>